<evidence type="ECO:0000256" key="1">
    <source>
        <dbReference type="ARBA" id="ARBA00007074"/>
    </source>
</evidence>
<evidence type="ECO:0000256" key="2">
    <source>
        <dbReference type="ARBA" id="ARBA00022670"/>
    </source>
</evidence>
<keyword evidence="3" id="KW-0378">Hydrolase</keyword>
<evidence type="ECO:0000313" key="7">
    <source>
        <dbReference type="Proteomes" id="UP001606300"/>
    </source>
</evidence>
<organism evidence="6 7">
    <name type="scientific">Pelomonas dachongensis</name>
    <dbReference type="NCBI Taxonomy" id="3299029"/>
    <lineage>
        <taxon>Bacteria</taxon>
        <taxon>Pseudomonadati</taxon>
        <taxon>Pseudomonadota</taxon>
        <taxon>Betaproteobacteria</taxon>
        <taxon>Burkholderiales</taxon>
        <taxon>Sphaerotilaceae</taxon>
        <taxon>Roseateles</taxon>
    </lineage>
</organism>
<evidence type="ECO:0000259" key="5">
    <source>
        <dbReference type="PROSITE" id="PS51935"/>
    </source>
</evidence>
<dbReference type="EMBL" id="JBIGHY010000002">
    <property type="protein sequence ID" value="MFG6413796.1"/>
    <property type="molecule type" value="Genomic_DNA"/>
</dbReference>
<dbReference type="RefSeq" id="WP_394469871.1">
    <property type="nucleotide sequence ID" value="NZ_JBIGHY010000002.1"/>
</dbReference>
<feature type="domain" description="NlpC/P60" evidence="5">
    <location>
        <begin position="4"/>
        <end position="152"/>
    </location>
</feature>
<dbReference type="Gene3D" id="3.90.1720.10">
    <property type="entry name" value="endopeptidase domain like (from Nostoc punctiforme)"/>
    <property type="match status" value="1"/>
</dbReference>
<gene>
    <name evidence="6" type="ORF">ACG02S_07770</name>
</gene>
<accession>A0ABW7EK16</accession>
<keyword evidence="7" id="KW-1185">Reference proteome</keyword>
<dbReference type="SUPFAM" id="SSF54001">
    <property type="entry name" value="Cysteine proteinases"/>
    <property type="match status" value="1"/>
</dbReference>
<dbReference type="PROSITE" id="PS51935">
    <property type="entry name" value="NLPC_P60"/>
    <property type="match status" value="1"/>
</dbReference>
<comment type="similarity">
    <text evidence="1">Belongs to the peptidase C40 family.</text>
</comment>
<sequence>MTPSDLRALLQEEARRWIGTPYHHQGCVRGAGVDCLMLLVAVFKAPGVLPAEFDPRPYAPQWHLHRSEETYLAGLDAWLHPLPEGAPLQPGDVVVWRFGRTFSHAGLVVQQGDQLEVLHALAQAGEVTQDRFDAAVFAGREMRAFTLFREVA</sequence>
<proteinExistence type="inferred from homology"/>
<name>A0ABW7EK16_9BURK</name>
<evidence type="ECO:0000313" key="6">
    <source>
        <dbReference type="EMBL" id="MFG6413796.1"/>
    </source>
</evidence>
<comment type="caution">
    <text evidence="6">The sequence shown here is derived from an EMBL/GenBank/DDBJ whole genome shotgun (WGS) entry which is preliminary data.</text>
</comment>
<dbReference type="InterPro" id="IPR038765">
    <property type="entry name" value="Papain-like_cys_pep_sf"/>
</dbReference>
<keyword evidence="4" id="KW-0788">Thiol protease</keyword>
<dbReference type="InterPro" id="IPR000064">
    <property type="entry name" value="NLP_P60_dom"/>
</dbReference>
<evidence type="ECO:0000256" key="4">
    <source>
        <dbReference type="ARBA" id="ARBA00022807"/>
    </source>
</evidence>
<dbReference type="Pfam" id="PF00877">
    <property type="entry name" value="NLPC_P60"/>
    <property type="match status" value="1"/>
</dbReference>
<reference evidence="6 7" key="1">
    <citation type="submission" date="2024-09" db="EMBL/GenBank/DDBJ databases">
        <title>Novel species of the genus Pelomonas and Roseateles isolated from streams.</title>
        <authorList>
            <person name="Lu H."/>
        </authorList>
    </citation>
    <scope>NUCLEOTIDE SEQUENCE [LARGE SCALE GENOMIC DNA]</scope>
    <source>
        <strain evidence="6 7">DC23W</strain>
    </source>
</reference>
<dbReference type="Proteomes" id="UP001606300">
    <property type="component" value="Unassembled WGS sequence"/>
</dbReference>
<protein>
    <submittedName>
        <fullName evidence="6">NlpC/P60 family protein</fullName>
    </submittedName>
</protein>
<evidence type="ECO:0000256" key="3">
    <source>
        <dbReference type="ARBA" id="ARBA00022801"/>
    </source>
</evidence>
<keyword evidence="2" id="KW-0645">Protease</keyword>